<evidence type="ECO:0000256" key="6">
    <source>
        <dbReference type="PIRSR" id="PIRSR602401-1"/>
    </source>
</evidence>
<dbReference type="PANTHER" id="PTHR24305">
    <property type="entry name" value="CYTOCHROME P450"/>
    <property type="match status" value="1"/>
</dbReference>
<dbReference type="GO" id="GO:0016705">
    <property type="term" value="F:oxidoreductase activity, acting on paired donors, with incorporation or reduction of molecular oxygen"/>
    <property type="evidence" value="ECO:0007669"/>
    <property type="project" value="InterPro"/>
</dbReference>
<dbReference type="Gene3D" id="1.10.630.10">
    <property type="entry name" value="Cytochrome P450"/>
    <property type="match status" value="1"/>
</dbReference>
<keyword evidence="4 6" id="KW-0479">Metal-binding</keyword>
<dbReference type="Pfam" id="PF00067">
    <property type="entry name" value="p450"/>
    <property type="match status" value="2"/>
</dbReference>
<dbReference type="GO" id="GO:0020037">
    <property type="term" value="F:heme binding"/>
    <property type="evidence" value="ECO:0007669"/>
    <property type="project" value="InterPro"/>
</dbReference>
<reference evidence="8 9" key="1">
    <citation type="journal article" date="2018" name="Front. Microbiol.">
        <title>Genome-Wide Analysis of Corynespora cassiicola Leaf Fall Disease Putative Effectors.</title>
        <authorList>
            <person name="Lopez D."/>
            <person name="Ribeiro S."/>
            <person name="Label P."/>
            <person name="Fumanal B."/>
            <person name="Venisse J.S."/>
            <person name="Kohler A."/>
            <person name="de Oliveira R.R."/>
            <person name="Labutti K."/>
            <person name="Lipzen A."/>
            <person name="Lail K."/>
            <person name="Bauer D."/>
            <person name="Ohm R.A."/>
            <person name="Barry K.W."/>
            <person name="Spatafora J."/>
            <person name="Grigoriev I.V."/>
            <person name="Martin F.M."/>
            <person name="Pujade-Renaud V."/>
        </authorList>
    </citation>
    <scope>NUCLEOTIDE SEQUENCE [LARGE SCALE GENOMIC DNA]</scope>
    <source>
        <strain evidence="8 9">Philippines</strain>
    </source>
</reference>
<keyword evidence="7" id="KW-0472">Membrane</keyword>
<dbReference type="InterPro" id="IPR036396">
    <property type="entry name" value="Cyt_P450_sf"/>
</dbReference>
<comment type="similarity">
    <text evidence="2">Belongs to the cytochrome P450 family.</text>
</comment>
<evidence type="ECO:0000313" key="8">
    <source>
        <dbReference type="EMBL" id="PSN59272.1"/>
    </source>
</evidence>
<dbReference type="PRINTS" id="PR00463">
    <property type="entry name" value="EP450I"/>
</dbReference>
<keyword evidence="5 6" id="KW-0408">Iron</keyword>
<proteinExistence type="inferred from homology"/>
<gene>
    <name evidence="8" type="ORF">BS50DRAFT_605344</name>
</gene>
<dbReference type="InterPro" id="IPR001128">
    <property type="entry name" value="Cyt_P450"/>
</dbReference>
<evidence type="ECO:0000256" key="2">
    <source>
        <dbReference type="ARBA" id="ARBA00010617"/>
    </source>
</evidence>
<keyword evidence="7" id="KW-0812">Transmembrane</keyword>
<dbReference type="AlphaFoldDB" id="A0A2T2N1G7"/>
<feature type="transmembrane region" description="Helical" evidence="7">
    <location>
        <begin position="6"/>
        <end position="28"/>
    </location>
</feature>
<protein>
    <submittedName>
        <fullName evidence="8">Cytochrome P450 3A17</fullName>
    </submittedName>
</protein>
<evidence type="ECO:0000313" key="9">
    <source>
        <dbReference type="Proteomes" id="UP000240883"/>
    </source>
</evidence>
<dbReference type="CDD" id="cd11058">
    <property type="entry name" value="CYP60B-like"/>
    <property type="match status" value="1"/>
</dbReference>
<dbReference type="EMBL" id="KZ678159">
    <property type="protein sequence ID" value="PSN59272.1"/>
    <property type="molecule type" value="Genomic_DNA"/>
</dbReference>
<evidence type="ECO:0000256" key="1">
    <source>
        <dbReference type="ARBA" id="ARBA00001971"/>
    </source>
</evidence>
<keyword evidence="9" id="KW-1185">Reference proteome</keyword>
<evidence type="ECO:0000256" key="3">
    <source>
        <dbReference type="ARBA" id="ARBA00022617"/>
    </source>
</evidence>
<dbReference type="GO" id="GO:0005506">
    <property type="term" value="F:iron ion binding"/>
    <property type="evidence" value="ECO:0007669"/>
    <property type="project" value="InterPro"/>
</dbReference>
<dbReference type="GO" id="GO:0004497">
    <property type="term" value="F:monooxygenase activity"/>
    <property type="evidence" value="ECO:0007669"/>
    <property type="project" value="InterPro"/>
</dbReference>
<feature type="binding site" description="axial binding residue" evidence="6">
    <location>
        <position position="404"/>
    </location>
    <ligand>
        <name>heme</name>
        <dbReference type="ChEBI" id="CHEBI:30413"/>
    </ligand>
    <ligandPart>
        <name>Fe</name>
        <dbReference type="ChEBI" id="CHEBI:18248"/>
    </ligandPart>
</feature>
<evidence type="ECO:0000256" key="4">
    <source>
        <dbReference type="ARBA" id="ARBA00022723"/>
    </source>
</evidence>
<dbReference type="PANTHER" id="PTHR24305:SF210">
    <property type="entry name" value="CYTOCHROME P450 MONOOXYGENASE ASQL-RELATED"/>
    <property type="match status" value="1"/>
</dbReference>
<dbReference type="InterPro" id="IPR002401">
    <property type="entry name" value="Cyt_P450_E_grp-I"/>
</dbReference>
<sequence length="460" mass="52828">MAQLSTLPVLIASSLLYFFGVSIYRLFFHPLAKIPGPKLYAITALPKDIRHNIAGTWYRDVQSLHAKYGRVVRISPDVVAVDGDPAWEEVFSLKRSGKPEFARDPAFFKVEGGEAPTNPSIFLTDRDGHRRQRRILAHAFSKAAVYEQEPLIVRYVDLLVNRVREMATAGKPVDVVKWYNFTTFDIIGDLMFGESFDCLEQSTMNTWVSLILNSVRAGEVLRFVMKYPFTRLLTKALMGNKMLVVRANHQAFTIAKTRRRLALEDFMSYILKNNDEKGMSEREIIGNSEALIVAGSETTATLLSGLTYYISRNLQSMQRMKDEIRIVSPSRVSPGDFVGGHYIPQGMKVLVHQYASYHSPENWYRPDDFVPERFFPKDHPLYDSAFELDNRKCFRPFSYGPMDCLGENLAYSELQLILTKMLWHFDYHSLPENEGWVEKMKAFTLWEKPPLNVKITIAQH</sequence>
<comment type="cofactor">
    <cofactor evidence="1 6">
        <name>heme</name>
        <dbReference type="ChEBI" id="CHEBI:30413"/>
    </cofactor>
</comment>
<organism evidence="8 9">
    <name type="scientific">Corynespora cassiicola Philippines</name>
    <dbReference type="NCBI Taxonomy" id="1448308"/>
    <lineage>
        <taxon>Eukaryota</taxon>
        <taxon>Fungi</taxon>
        <taxon>Dikarya</taxon>
        <taxon>Ascomycota</taxon>
        <taxon>Pezizomycotina</taxon>
        <taxon>Dothideomycetes</taxon>
        <taxon>Pleosporomycetidae</taxon>
        <taxon>Pleosporales</taxon>
        <taxon>Corynesporascaceae</taxon>
        <taxon>Corynespora</taxon>
    </lineage>
</organism>
<dbReference type="PRINTS" id="PR00385">
    <property type="entry name" value="P450"/>
</dbReference>
<keyword evidence="7" id="KW-1133">Transmembrane helix</keyword>
<dbReference type="SUPFAM" id="SSF48264">
    <property type="entry name" value="Cytochrome P450"/>
    <property type="match status" value="1"/>
</dbReference>
<evidence type="ECO:0000256" key="7">
    <source>
        <dbReference type="SAM" id="Phobius"/>
    </source>
</evidence>
<evidence type="ECO:0000256" key="5">
    <source>
        <dbReference type="ARBA" id="ARBA00023004"/>
    </source>
</evidence>
<dbReference type="Proteomes" id="UP000240883">
    <property type="component" value="Unassembled WGS sequence"/>
</dbReference>
<name>A0A2T2N1G7_CORCC</name>
<accession>A0A2T2N1G7</accession>
<keyword evidence="3 6" id="KW-0349">Heme</keyword>
<dbReference type="InterPro" id="IPR050121">
    <property type="entry name" value="Cytochrome_P450_monoxygenase"/>
</dbReference>
<dbReference type="STRING" id="1448308.A0A2T2N1G7"/>
<dbReference type="OrthoDB" id="1470350at2759"/>